<name>A0AA36LJB5_YERMO</name>
<accession>A0AA36LJB5</accession>
<keyword evidence="3 6" id="KW-0347">Helicase</keyword>
<proteinExistence type="predicted"/>
<feature type="domain" description="UvrD-like helicase ATP-binding" evidence="7">
    <location>
        <begin position="10"/>
        <end position="260"/>
    </location>
</feature>
<dbReference type="PANTHER" id="PTHR11070:SF2">
    <property type="entry name" value="ATP-DEPENDENT DNA HELICASE SRS2"/>
    <property type="match status" value="1"/>
</dbReference>
<dbReference type="GO" id="GO:0000725">
    <property type="term" value="P:recombinational repair"/>
    <property type="evidence" value="ECO:0007669"/>
    <property type="project" value="TreeGrafter"/>
</dbReference>
<dbReference type="SUPFAM" id="SSF52540">
    <property type="entry name" value="P-loop containing nucleoside triphosphate hydrolases"/>
    <property type="match status" value="1"/>
</dbReference>
<dbReference type="GO" id="GO:0005524">
    <property type="term" value="F:ATP binding"/>
    <property type="evidence" value="ECO:0007669"/>
    <property type="project" value="UniProtKB-UniRule"/>
</dbReference>
<keyword evidence="2 6" id="KW-0378">Hydrolase</keyword>
<gene>
    <name evidence="8" type="ORF">ERS008502_00492</name>
</gene>
<dbReference type="Proteomes" id="UP000040841">
    <property type="component" value="Unassembled WGS sequence"/>
</dbReference>
<dbReference type="Pfam" id="PF13245">
    <property type="entry name" value="AAA_19"/>
    <property type="match status" value="1"/>
</dbReference>
<evidence type="ECO:0000256" key="6">
    <source>
        <dbReference type="PROSITE-ProRule" id="PRU00560"/>
    </source>
</evidence>
<comment type="caution">
    <text evidence="8">The sequence shown here is derived from an EMBL/GenBank/DDBJ whole genome shotgun (WGS) entry which is preliminary data.</text>
</comment>
<dbReference type="Gene3D" id="3.40.50.300">
    <property type="entry name" value="P-loop containing nucleotide triphosphate hydrolases"/>
    <property type="match status" value="2"/>
</dbReference>
<protein>
    <recommendedName>
        <fullName evidence="5">DNA 3'-5' helicase II</fullName>
    </recommendedName>
</protein>
<evidence type="ECO:0000313" key="9">
    <source>
        <dbReference type="Proteomes" id="UP000040841"/>
    </source>
</evidence>
<dbReference type="EMBL" id="CQBM01000001">
    <property type="protein sequence ID" value="CNH45171.1"/>
    <property type="molecule type" value="Genomic_DNA"/>
</dbReference>
<keyword evidence="4 6" id="KW-0067">ATP-binding</keyword>
<dbReference type="PROSITE" id="PS51198">
    <property type="entry name" value="UVRD_HELICASE_ATP_BIND"/>
    <property type="match status" value="1"/>
</dbReference>
<evidence type="ECO:0000259" key="7">
    <source>
        <dbReference type="PROSITE" id="PS51198"/>
    </source>
</evidence>
<evidence type="ECO:0000256" key="2">
    <source>
        <dbReference type="ARBA" id="ARBA00022801"/>
    </source>
</evidence>
<dbReference type="InterPro" id="IPR027417">
    <property type="entry name" value="P-loop_NTPase"/>
</dbReference>
<evidence type="ECO:0000256" key="1">
    <source>
        <dbReference type="ARBA" id="ARBA00022741"/>
    </source>
</evidence>
<feature type="binding site" evidence="6">
    <location>
        <begin position="31"/>
        <end position="38"/>
    </location>
    <ligand>
        <name>ATP</name>
        <dbReference type="ChEBI" id="CHEBI:30616"/>
    </ligand>
</feature>
<dbReference type="AlphaFoldDB" id="A0AA36LJB5"/>
<evidence type="ECO:0000256" key="5">
    <source>
        <dbReference type="ARBA" id="ARBA00034923"/>
    </source>
</evidence>
<dbReference type="RefSeq" id="WP_049677888.1">
    <property type="nucleotide sequence ID" value="NZ_CABHYS010000035.1"/>
</dbReference>
<keyword evidence="1 6" id="KW-0547">Nucleotide-binding</keyword>
<dbReference type="InterPro" id="IPR014016">
    <property type="entry name" value="UvrD-like_ATP-bd"/>
</dbReference>
<evidence type="ECO:0000256" key="4">
    <source>
        <dbReference type="ARBA" id="ARBA00022840"/>
    </source>
</evidence>
<dbReference type="GO" id="GO:0043138">
    <property type="term" value="F:3'-5' DNA helicase activity"/>
    <property type="evidence" value="ECO:0007669"/>
    <property type="project" value="TreeGrafter"/>
</dbReference>
<sequence length="636" mass="71772">MAAQMKKKSYSDETVKILNAVSEGKNFLLSGGAGSGKTYSLIESISGLLENNPLAKVACITYTNTATNEIENRIDNECLKVSTIHDFLWSSIKHFQKELKTVLIDLINDEEKNLFNVISATGEPEKILCIAGDIEYKEFVKLRDGIVSHDQIPVLAHVMFSKFPKLCRILNDSFKFILVDEYQDTSPLVVDILLNCLASVPRRNIVGFFGDSMQSIFEGGIGNLDAYKGNGRAQVHEIYKQQNRRNPTAIINLANKIRTDGLIQVPSDDISAPNMNKGVAKLGSAVFLYSSDESTQVARDYLRWDLSPLNTKELNLTHNLIAVKGGFPNLMRIYDADKILEYVRRLRSYIKSSEPEFNIFDKSLEQVCCELKIGKSGKLLDKVCPTPIQVAYIEAYHENFEAALKLSFESIASIYIDKDMLIDDQKADQSTLGGSGANRDHLIKHLYKIQKVIQLYEEGDFNSFLGATDLKINNHKDKVIIKSAIEGLSQSDGKTIGDVISEAHLNGLVRRDDRLEEFARVKAYVYNQVCKVSYDEFRYLYKYIDGKTPYSTQHKTKGREYDNVLVIMDNGKWNHYNFEEFFLGGGKDSVLSRTRKLVYVCCTRARDNLAMFYPQPSGKVIEKAKDLFGADNVIEL</sequence>
<evidence type="ECO:0000256" key="3">
    <source>
        <dbReference type="ARBA" id="ARBA00022806"/>
    </source>
</evidence>
<organism evidence="8 9">
    <name type="scientific">Yersinia mollaretii</name>
    <dbReference type="NCBI Taxonomy" id="33060"/>
    <lineage>
        <taxon>Bacteria</taxon>
        <taxon>Pseudomonadati</taxon>
        <taxon>Pseudomonadota</taxon>
        <taxon>Gammaproteobacteria</taxon>
        <taxon>Enterobacterales</taxon>
        <taxon>Yersiniaceae</taxon>
        <taxon>Yersinia</taxon>
    </lineage>
</organism>
<evidence type="ECO:0000313" key="8">
    <source>
        <dbReference type="EMBL" id="CNH45171.1"/>
    </source>
</evidence>
<dbReference type="InterPro" id="IPR000212">
    <property type="entry name" value="DNA_helicase_UvrD/REP"/>
</dbReference>
<dbReference type="PANTHER" id="PTHR11070">
    <property type="entry name" value="UVRD / RECB / PCRA DNA HELICASE FAMILY MEMBER"/>
    <property type="match status" value="1"/>
</dbReference>
<reference evidence="8 9" key="1">
    <citation type="submission" date="2015-03" db="EMBL/GenBank/DDBJ databases">
        <authorList>
            <consortium name="Pathogen Informatics"/>
            <person name="Murphy D."/>
        </authorList>
    </citation>
    <scope>NUCLEOTIDE SEQUENCE [LARGE SCALE GENOMIC DNA]</scope>
    <source>
        <strain evidence="8 9">FE82747</strain>
    </source>
</reference>
<dbReference type="GO" id="GO:0003677">
    <property type="term" value="F:DNA binding"/>
    <property type="evidence" value="ECO:0007669"/>
    <property type="project" value="InterPro"/>
</dbReference>
<dbReference type="GO" id="GO:0016787">
    <property type="term" value="F:hydrolase activity"/>
    <property type="evidence" value="ECO:0007669"/>
    <property type="project" value="UniProtKB-UniRule"/>
</dbReference>